<sequence length="211" mass="23769">MMEDGETINLNPKEEKSVANLTGQVHQLPCCIKYDGPCCVSDYFKPKSTGSFPMFKSLSIFIFFVIPDVIIMALSMYENFEFSDFFFFFGSVTVHVGMEVEGLQVGEAYFRGRKLQGATIPLPHGYSGFVIERGLGSHGKRKASDMSVEDPKCWHVNAKFENITYWNHDSLPSENDSFLRAFHWFAVAEALHKPITTEDLASATLALEKLD</sequence>
<evidence type="ECO:0000313" key="3">
    <source>
        <dbReference type="Proteomes" id="UP000593562"/>
    </source>
</evidence>
<dbReference type="Gene3D" id="2.40.128.680">
    <property type="match status" value="1"/>
</dbReference>
<reference evidence="2 3" key="1">
    <citation type="journal article" date="2020" name="Nat. Commun.">
        <title>Genome of Tripterygium wilfordii and identification of cytochrome P450 involved in triptolide biosynthesis.</title>
        <authorList>
            <person name="Tu L."/>
            <person name="Su P."/>
            <person name="Zhang Z."/>
            <person name="Gao L."/>
            <person name="Wang J."/>
            <person name="Hu T."/>
            <person name="Zhou J."/>
            <person name="Zhang Y."/>
            <person name="Zhao Y."/>
            <person name="Liu Y."/>
            <person name="Song Y."/>
            <person name="Tong Y."/>
            <person name="Lu Y."/>
            <person name="Yang J."/>
            <person name="Xu C."/>
            <person name="Jia M."/>
            <person name="Peters R.J."/>
            <person name="Huang L."/>
            <person name="Gao W."/>
        </authorList>
    </citation>
    <scope>NUCLEOTIDE SEQUENCE [LARGE SCALE GENOMIC DNA]</scope>
    <source>
        <strain evidence="3">cv. XIE 37</strain>
        <tissue evidence="2">Leaf</tissue>
    </source>
</reference>
<evidence type="ECO:0000313" key="2">
    <source>
        <dbReference type="EMBL" id="KAF5742355.1"/>
    </source>
</evidence>
<dbReference type="AlphaFoldDB" id="A0A7J7D7K6"/>
<protein>
    <submittedName>
        <fullName evidence="2">Uncharacterized protein</fullName>
    </submittedName>
</protein>
<dbReference type="InterPro" id="IPR013924">
    <property type="entry name" value="RNase_H2_suC"/>
</dbReference>
<dbReference type="Pfam" id="PF08615">
    <property type="entry name" value="RNase_H2_suC"/>
    <property type="match status" value="1"/>
</dbReference>
<organism evidence="2 3">
    <name type="scientific">Tripterygium wilfordii</name>
    <name type="common">Thunder God vine</name>
    <dbReference type="NCBI Taxonomy" id="458696"/>
    <lineage>
        <taxon>Eukaryota</taxon>
        <taxon>Viridiplantae</taxon>
        <taxon>Streptophyta</taxon>
        <taxon>Embryophyta</taxon>
        <taxon>Tracheophyta</taxon>
        <taxon>Spermatophyta</taxon>
        <taxon>Magnoliopsida</taxon>
        <taxon>eudicotyledons</taxon>
        <taxon>Gunneridae</taxon>
        <taxon>Pentapetalae</taxon>
        <taxon>rosids</taxon>
        <taxon>fabids</taxon>
        <taxon>Celastrales</taxon>
        <taxon>Celastraceae</taxon>
        <taxon>Tripterygium</taxon>
    </lineage>
</organism>
<dbReference type="EMBL" id="JAAARO010000009">
    <property type="protein sequence ID" value="KAF5742355.1"/>
    <property type="molecule type" value="Genomic_DNA"/>
</dbReference>
<dbReference type="GO" id="GO:0006401">
    <property type="term" value="P:RNA catabolic process"/>
    <property type="evidence" value="ECO:0007669"/>
    <property type="project" value="InterPro"/>
</dbReference>
<dbReference type="PANTHER" id="PTHR47204">
    <property type="entry name" value="OS02G0168900 PROTEIN"/>
    <property type="match status" value="1"/>
</dbReference>
<keyword evidence="1" id="KW-1133">Transmembrane helix</keyword>
<keyword evidence="1" id="KW-0472">Membrane</keyword>
<name>A0A7J7D7K6_TRIWF</name>
<dbReference type="CDD" id="cd09271">
    <property type="entry name" value="RNase_H2-C"/>
    <property type="match status" value="1"/>
</dbReference>
<comment type="caution">
    <text evidence="2">The sequence shown here is derived from an EMBL/GenBank/DDBJ whole genome shotgun (WGS) entry which is preliminary data.</text>
</comment>
<accession>A0A7J7D7K6</accession>
<keyword evidence="3" id="KW-1185">Reference proteome</keyword>
<feature type="transmembrane region" description="Helical" evidence="1">
    <location>
        <begin position="58"/>
        <end position="77"/>
    </location>
</feature>
<gene>
    <name evidence="2" type="ORF">HS088_TW09G00400</name>
</gene>
<evidence type="ECO:0000256" key="1">
    <source>
        <dbReference type="SAM" id="Phobius"/>
    </source>
</evidence>
<dbReference type="Proteomes" id="UP000593562">
    <property type="component" value="Unassembled WGS sequence"/>
</dbReference>
<dbReference type="GO" id="GO:0032299">
    <property type="term" value="C:ribonuclease H2 complex"/>
    <property type="evidence" value="ECO:0007669"/>
    <property type="project" value="InterPro"/>
</dbReference>
<dbReference type="InParanoid" id="A0A7J7D7K6"/>
<keyword evidence="1" id="KW-0812">Transmembrane</keyword>
<dbReference type="PANTHER" id="PTHR47204:SF1">
    <property type="entry name" value="RIBONUCLEASE H2 SUBUNIT C"/>
    <property type="match status" value="1"/>
</dbReference>
<proteinExistence type="predicted"/>